<feature type="domain" description="C2H2-type" evidence="5">
    <location>
        <begin position="395"/>
        <end position="422"/>
    </location>
</feature>
<evidence type="ECO:0000256" key="1">
    <source>
        <dbReference type="ARBA" id="ARBA00022723"/>
    </source>
</evidence>
<keyword evidence="3" id="KW-0862">Zinc</keyword>
<dbReference type="InterPro" id="IPR013087">
    <property type="entry name" value="Znf_C2H2_type"/>
</dbReference>
<dbReference type="PROSITE" id="PS50157">
    <property type="entry name" value="ZINC_FINGER_C2H2_2"/>
    <property type="match status" value="3"/>
</dbReference>
<organism evidence="6 7">
    <name type="scientific">Limulus polyphemus</name>
    <name type="common">Atlantic horseshoe crab</name>
    <dbReference type="NCBI Taxonomy" id="6850"/>
    <lineage>
        <taxon>Eukaryota</taxon>
        <taxon>Metazoa</taxon>
        <taxon>Ecdysozoa</taxon>
        <taxon>Arthropoda</taxon>
        <taxon>Chelicerata</taxon>
        <taxon>Merostomata</taxon>
        <taxon>Xiphosura</taxon>
        <taxon>Limulidae</taxon>
        <taxon>Limulus</taxon>
    </lineage>
</organism>
<name>A0ABM1BQX7_LIMPO</name>
<evidence type="ECO:0000256" key="4">
    <source>
        <dbReference type="PROSITE-ProRule" id="PRU00042"/>
    </source>
</evidence>
<evidence type="ECO:0000313" key="6">
    <source>
        <dbReference type="Proteomes" id="UP000694941"/>
    </source>
</evidence>
<feature type="domain" description="C2H2-type" evidence="5">
    <location>
        <begin position="335"/>
        <end position="364"/>
    </location>
</feature>
<evidence type="ECO:0000256" key="2">
    <source>
        <dbReference type="ARBA" id="ARBA00022771"/>
    </source>
</evidence>
<evidence type="ECO:0000256" key="3">
    <source>
        <dbReference type="ARBA" id="ARBA00022833"/>
    </source>
</evidence>
<dbReference type="SMART" id="SM00355">
    <property type="entry name" value="ZnF_C2H2"/>
    <property type="match status" value="3"/>
</dbReference>
<accession>A0ABM1BQX7</accession>
<dbReference type="RefSeq" id="XP_013786933.1">
    <property type="nucleotide sequence ID" value="XM_013931479.2"/>
</dbReference>
<dbReference type="PROSITE" id="PS00028">
    <property type="entry name" value="ZINC_FINGER_C2H2_1"/>
    <property type="match status" value="3"/>
</dbReference>
<keyword evidence="6" id="KW-1185">Reference proteome</keyword>
<dbReference type="Proteomes" id="UP000694941">
    <property type="component" value="Unplaced"/>
</dbReference>
<dbReference type="SUPFAM" id="SSF57667">
    <property type="entry name" value="beta-beta-alpha zinc fingers"/>
    <property type="match status" value="2"/>
</dbReference>
<evidence type="ECO:0000313" key="7">
    <source>
        <dbReference type="RefSeq" id="XP_013786933.1"/>
    </source>
</evidence>
<evidence type="ECO:0000259" key="5">
    <source>
        <dbReference type="PROSITE" id="PS50157"/>
    </source>
</evidence>
<reference evidence="7" key="1">
    <citation type="submission" date="2025-08" db="UniProtKB">
        <authorList>
            <consortium name="RefSeq"/>
        </authorList>
    </citation>
    <scope>IDENTIFICATION</scope>
    <source>
        <tissue evidence="7">Muscle</tissue>
    </source>
</reference>
<dbReference type="Gene3D" id="3.30.160.60">
    <property type="entry name" value="Classic Zinc Finger"/>
    <property type="match status" value="3"/>
</dbReference>
<dbReference type="InterPro" id="IPR036236">
    <property type="entry name" value="Znf_C2H2_sf"/>
</dbReference>
<protein>
    <submittedName>
        <fullName evidence="7">Krueppel-like factor 10</fullName>
    </submittedName>
</protein>
<sequence length="465" mass="50563">MLQCLTMSRLSYSPPHTPPHSFSEDCLHGVVQEKNDFDAVQTLLSISQQICPAQHDSSTQDSVDFFNTRQLELTPPNSEDELEEINQKKKSNSELARLLLTQTPPPTPSPQVTGMPVSVIRRAPRVCHFSENSITEKDESRRSEVIQLTGCDRNTTFPGKQSAVSPSVSLPVTTTAQSVSSGSVTIQHTPITAVLPLTLDTSSVHCVLNTCTTQSTAKPIAIAPKIIPTTVVPILSTVRPMMASNSQQEDSSVKSCSLPNTSNGAPTTLIPLLGSNGSVFQFLVAATPLGINGTTVTCGIPDGQASKPRILAPAPLVFSPTDKASLLADARRRAYQCSYPNCSKTYFKSSHLKAHIRTHTGEKPFACTWEGCNRKFSRSDELSRHKRTHTGEKKFACPVCERRFMRSDHLAKHVKRHTSGKRVGLWVNHHSTNSGSNQEGCVSETGRAERGLGVTTLQFLLPSSV</sequence>
<dbReference type="PANTHER" id="PTHR23235:SF164">
    <property type="entry name" value="C2H2-TYPE DOMAIN-CONTAINING PROTEIN"/>
    <property type="match status" value="1"/>
</dbReference>
<dbReference type="PANTHER" id="PTHR23235">
    <property type="entry name" value="KRUEPPEL-LIKE TRANSCRIPTION FACTOR"/>
    <property type="match status" value="1"/>
</dbReference>
<feature type="domain" description="C2H2-type" evidence="5">
    <location>
        <begin position="365"/>
        <end position="394"/>
    </location>
</feature>
<dbReference type="GeneID" id="106470903"/>
<dbReference type="Pfam" id="PF00096">
    <property type="entry name" value="zf-C2H2"/>
    <property type="match status" value="3"/>
</dbReference>
<keyword evidence="2 4" id="KW-0863">Zinc-finger</keyword>
<proteinExistence type="predicted"/>
<keyword evidence="1" id="KW-0479">Metal-binding</keyword>
<gene>
    <name evidence="7" type="primary">LOC106470903</name>
</gene>